<feature type="chain" id="PRO_5036659253" description="GDSL esterase/lipase" evidence="5">
    <location>
        <begin position="26"/>
        <end position="421"/>
    </location>
</feature>
<feature type="signal peptide" evidence="5">
    <location>
        <begin position="1"/>
        <end position="25"/>
    </location>
</feature>
<dbReference type="PROSITE" id="PS51257">
    <property type="entry name" value="PROKAR_LIPOPROTEIN"/>
    <property type="match status" value="1"/>
</dbReference>
<evidence type="ECO:0000256" key="1">
    <source>
        <dbReference type="ARBA" id="ARBA00008668"/>
    </source>
</evidence>
<dbReference type="Gramene" id="EES05386">
    <property type="protein sequence ID" value="EES05386"/>
    <property type="gene ID" value="SORBI_3004G207500"/>
</dbReference>
<proteinExistence type="inferred from homology"/>
<dbReference type="InterPro" id="IPR036514">
    <property type="entry name" value="SGNH_hydro_sf"/>
</dbReference>
<evidence type="ECO:0000256" key="5">
    <source>
        <dbReference type="SAM" id="SignalP"/>
    </source>
</evidence>
<dbReference type="EMBL" id="CM027683">
    <property type="protein sequence ID" value="KAG0533764.1"/>
    <property type="molecule type" value="Genomic_DNA"/>
</dbReference>
<name>A0A921R5P4_SORBI</name>
<dbReference type="EMBL" id="CM027683">
    <property type="protein sequence ID" value="KAG0533765.1"/>
    <property type="molecule type" value="Genomic_DNA"/>
</dbReference>
<dbReference type="CDD" id="cd01837">
    <property type="entry name" value="SGNH_plant_lipase_like"/>
    <property type="match status" value="1"/>
</dbReference>
<dbReference type="InterPro" id="IPR035669">
    <property type="entry name" value="SGNH_plant_lipase-like"/>
</dbReference>
<accession>A0A921R5P4</accession>
<evidence type="ECO:0008006" key="8">
    <source>
        <dbReference type="Google" id="ProtNLM"/>
    </source>
</evidence>
<dbReference type="Pfam" id="PF00657">
    <property type="entry name" value="Lipase_GDSL"/>
    <property type="match status" value="1"/>
</dbReference>
<keyword evidence="4" id="KW-0325">Glycoprotein</keyword>
<evidence type="ECO:0000256" key="2">
    <source>
        <dbReference type="ARBA" id="ARBA00022729"/>
    </source>
</evidence>
<dbReference type="SUPFAM" id="SSF52266">
    <property type="entry name" value="SGNH hydrolase"/>
    <property type="match status" value="1"/>
</dbReference>
<organism evidence="6 7">
    <name type="scientific">Sorghum bicolor</name>
    <name type="common">Sorghum</name>
    <name type="synonym">Sorghum vulgare</name>
    <dbReference type="NCBI Taxonomy" id="4558"/>
    <lineage>
        <taxon>Eukaryota</taxon>
        <taxon>Viridiplantae</taxon>
        <taxon>Streptophyta</taxon>
        <taxon>Embryophyta</taxon>
        <taxon>Tracheophyta</taxon>
        <taxon>Spermatophyta</taxon>
        <taxon>Magnoliopsida</taxon>
        <taxon>Liliopsida</taxon>
        <taxon>Poales</taxon>
        <taxon>Poaceae</taxon>
        <taxon>PACMAD clade</taxon>
        <taxon>Panicoideae</taxon>
        <taxon>Andropogonodae</taxon>
        <taxon>Andropogoneae</taxon>
        <taxon>Sorghinae</taxon>
        <taxon>Sorghum</taxon>
    </lineage>
</organism>
<reference evidence="6" key="2">
    <citation type="submission" date="2020-10" db="EMBL/GenBank/DDBJ databases">
        <authorList>
            <person name="Cooper E.A."/>
            <person name="Brenton Z.W."/>
            <person name="Flinn B.S."/>
            <person name="Jenkins J."/>
            <person name="Shu S."/>
            <person name="Flowers D."/>
            <person name="Luo F."/>
            <person name="Wang Y."/>
            <person name="Xia P."/>
            <person name="Barry K."/>
            <person name="Daum C."/>
            <person name="Lipzen A."/>
            <person name="Yoshinaga Y."/>
            <person name="Schmutz J."/>
            <person name="Saski C."/>
            <person name="Vermerris W."/>
            <person name="Kresovich S."/>
        </authorList>
    </citation>
    <scope>NUCLEOTIDE SEQUENCE</scope>
</reference>
<reference evidence="6" key="1">
    <citation type="journal article" date="2019" name="BMC Genomics">
        <title>A new reference genome for Sorghum bicolor reveals high levels of sequence similarity between sweet and grain genotypes: implications for the genetics of sugar metabolism.</title>
        <authorList>
            <person name="Cooper E.A."/>
            <person name="Brenton Z.W."/>
            <person name="Flinn B.S."/>
            <person name="Jenkins J."/>
            <person name="Shu S."/>
            <person name="Flowers D."/>
            <person name="Luo F."/>
            <person name="Wang Y."/>
            <person name="Xia P."/>
            <person name="Barry K."/>
            <person name="Daum C."/>
            <person name="Lipzen A."/>
            <person name="Yoshinaga Y."/>
            <person name="Schmutz J."/>
            <person name="Saski C."/>
            <person name="Vermerris W."/>
            <person name="Kresovich S."/>
        </authorList>
    </citation>
    <scope>NUCLEOTIDE SEQUENCE</scope>
</reference>
<dbReference type="PANTHER" id="PTHR22835">
    <property type="entry name" value="ZINC FINGER FYVE DOMAIN CONTAINING PROTEIN"/>
    <property type="match status" value="1"/>
</dbReference>
<dbReference type="Proteomes" id="UP000807115">
    <property type="component" value="Chromosome 4"/>
</dbReference>
<comment type="caution">
    <text evidence="6">The sequence shown here is derived from an EMBL/GenBank/DDBJ whole genome shotgun (WGS) entry which is preliminary data.</text>
</comment>
<dbReference type="GO" id="GO:0016788">
    <property type="term" value="F:hydrolase activity, acting on ester bonds"/>
    <property type="evidence" value="ECO:0007669"/>
    <property type="project" value="InterPro"/>
</dbReference>
<evidence type="ECO:0000256" key="3">
    <source>
        <dbReference type="ARBA" id="ARBA00022801"/>
    </source>
</evidence>
<sequence length="421" mass="44394">MARLHLGRVLVVAFLLVACSSSSSSCCPGAAAAPTTVDGITAIYNFGDSITDTGNLIREGATGVLRYIGKLPYGIDLDLLHGPTGRCSNGYLMIDFLAKYLGLPLLNPYLDKAADFTHGVNFAVAGATALDTATLAERGVTNALTNSSLDVQLAWFKDFMASATNSSQDEIRRKLASSLVMLEIGGNDFNYAFQQQQTRPSDGAGYGLGNVTRIVETLAQAGALVPPVVQSISNAAEELLEMGAVRVVIAGNFPIGCVPVYLAGANVTEPAAYDGDGCLGVLNAFAELYNARLRGAVAALQRAHPRAVVAYADYFAAYARVLREARARGFDPARTRTACCGAAAGAAYYGFDESRFCGAPGTAVCADRDRDRYVSWDGVHPTQHAYAEMAELLYRGGLAYPPPIKWPAGQTLPGPTSAPLN</sequence>
<comment type="similarity">
    <text evidence="1">Belongs to the 'GDSL' lipolytic enzyme family.</text>
</comment>
<evidence type="ECO:0000256" key="4">
    <source>
        <dbReference type="ARBA" id="ARBA00023180"/>
    </source>
</evidence>
<evidence type="ECO:0000313" key="6">
    <source>
        <dbReference type="EMBL" id="KAG0533764.1"/>
    </source>
</evidence>
<dbReference type="Gene3D" id="3.40.50.1110">
    <property type="entry name" value="SGNH hydrolase"/>
    <property type="match status" value="1"/>
</dbReference>
<dbReference type="PANTHER" id="PTHR22835:SF665">
    <property type="entry name" value="GDSL ESTERASE_LIPASE"/>
    <property type="match status" value="1"/>
</dbReference>
<keyword evidence="3" id="KW-0378">Hydrolase</keyword>
<dbReference type="AlphaFoldDB" id="A0A921R5P4"/>
<protein>
    <recommendedName>
        <fullName evidence="8">GDSL esterase/lipase</fullName>
    </recommendedName>
</protein>
<evidence type="ECO:0000313" key="7">
    <source>
        <dbReference type="Proteomes" id="UP000807115"/>
    </source>
</evidence>
<dbReference type="OMA" id="RITVPHT"/>
<dbReference type="OrthoDB" id="660939at2759"/>
<gene>
    <name evidence="6" type="ORF">BDA96_04G221100</name>
</gene>
<keyword evidence="2 5" id="KW-0732">Signal</keyword>
<dbReference type="InterPro" id="IPR001087">
    <property type="entry name" value="GDSL"/>
</dbReference>